<organism evidence="2">
    <name type="scientific">marine sediment metagenome</name>
    <dbReference type="NCBI Taxonomy" id="412755"/>
    <lineage>
        <taxon>unclassified sequences</taxon>
        <taxon>metagenomes</taxon>
        <taxon>ecological metagenomes</taxon>
    </lineage>
</organism>
<dbReference type="AlphaFoldDB" id="A0A0F8YTE8"/>
<proteinExistence type="predicted"/>
<name>A0A0F8YTE8_9ZZZZ</name>
<reference evidence="2" key="1">
    <citation type="journal article" date="2015" name="Nature">
        <title>Complex archaea that bridge the gap between prokaryotes and eukaryotes.</title>
        <authorList>
            <person name="Spang A."/>
            <person name="Saw J.H."/>
            <person name="Jorgensen S.L."/>
            <person name="Zaremba-Niedzwiedzka K."/>
            <person name="Martijn J."/>
            <person name="Lind A.E."/>
            <person name="van Eijk R."/>
            <person name="Schleper C."/>
            <person name="Guy L."/>
            <person name="Ettema T.J."/>
        </authorList>
    </citation>
    <scope>NUCLEOTIDE SEQUENCE</scope>
</reference>
<feature type="non-terminal residue" evidence="2">
    <location>
        <position position="44"/>
    </location>
</feature>
<gene>
    <name evidence="2" type="ORF">LCGC14_3116590</name>
</gene>
<evidence type="ECO:0000256" key="1">
    <source>
        <dbReference type="SAM" id="MobiDB-lite"/>
    </source>
</evidence>
<dbReference type="EMBL" id="LAZR01067590">
    <property type="protein sequence ID" value="KKK51276.1"/>
    <property type="molecule type" value="Genomic_DNA"/>
</dbReference>
<evidence type="ECO:0000313" key="2">
    <source>
        <dbReference type="EMBL" id="KKK51276.1"/>
    </source>
</evidence>
<protein>
    <submittedName>
        <fullName evidence="2">Uncharacterized protein</fullName>
    </submittedName>
</protein>
<feature type="region of interest" description="Disordered" evidence="1">
    <location>
        <begin position="1"/>
        <end position="44"/>
    </location>
</feature>
<comment type="caution">
    <text evidence="2">The sequence shown here is derived from an EMBL/GenBank/DDBJ whole genome shotgun (WGS) entry which is preliminary data.</text>
</comment>
<accession>A0A0F8YTE8</accession>
<sequence length="44" mass="4473">MPAQKQGLMVGWIGPDSRAAQPVARTADDGQPLGLSAPSPADLT</sequence>